<evidence type="ECO:0000313" key="3">
    <source>
        <dbReference type="EMBL" id="WEF34016.1"/>
    </source>
</evidence>
<evidence type="ECO:0000313" key="4">
    <source>
        <dbReference type="Proteomes" id="UP001216510"/>
    </source>
</evidence>
<reference evidence="3 4" key="1">
    <citation type="submission" date="2023-02" db="EMBL/GenBank/DDBJ databases">
        <title>Gemone sequence of Telluria chitinolytica ACM 3522T.</title>
        <authorList>
            <person name="Frediansyah A."/>
            <person name="Miess H."/>
            <person name="Gross H."/>
        </authorList>
    </citation>
    <scope>NUCLEOTIDE SEQUENCE [LARGE SCALE GENOMIC DNA]</scope>
    <source>
        <strain evidence="3 4">ACM 3522</strain>
    </source>
</reference>
<dbReference type="EMBL" id="CP119083">
    <property type="protein sequence ID" value="WEF34016.1"/>
    <property type="molecule type" value="Genomic_DNA"/>
</dbReference>
<dbReference type="InterPro" id="IPR011037">
    <property type="entry name" value="Pyrv_Knase-like_insert_dom_sf"/>
</dbReference>
<dbReference type="Proteomes" id="UP001216510">
    <property type="component" value="Chromosome"/>
</dbReference>
<dbReference type="Gene3D" id="2.40.33.20">
    <property type="entry name" value="PK beta-barrel domain-like"/>
    <property type="match status" value="1"/>
</dbReference>
<gene>
    <name evidence="3" type="ORF">PX653_04370</name>
</gene>
<dbReference type="RefSeq" id="WP_277416699.1">
    <property type="nucleotide sequence ID" value="NZ_CP119083.1"/>
</dbReference>
<name>A0ABY8BE86_9BURK</name>
<dbReference type="InterPro" id="IPR005302">
    <property type="entry name" value="MoCF_Sase_C"/>
</dbReference>
<accession>A0ABY8BE86</accession>
<feature type="region of interest" description="Disordered" evidence="1">
    <location>
        <begin position="1"/>
        <end position="33"/>
    </location>
</feature>
<dbReference type="PROSITE" id="PS51340">
    <property type="entry name" value="MOSC"/>
    <property type="match status" value="1"/>
</dbReference>
<keyword evidence="4" id="KW-1185">Reference proteome</keyword>
<protein>
    <recommendedName>
        <fullName evidence="2">MOSC domain-containing protein</fullName>
    </recommendedName>
</protein>
<organism evidence="3 4">
    <name type="scientific">Pseudoduganella chitinolytica</name>
    <dbReference type="NCBI Taxonomy" id="34070"/>
    <lineage>
        <taxon>Bacteria</taxon>
        <taxon>Pseudomonadati</taxon>
        <taxon>Pseudomonadota</taxon>
        <taxon>Betaproteobacteria</taxon>
        <taxon>Burkholderiales</taxon>
        <taxon>Oxalobacteraceae</taxon>
        <taxon>Telluria group</taxon>
        <taxon>Pseudoduganella</taxon>
    </lineage>
</organism>
<evidence type="ECO:0000256" key="1">
    <source>
        <dbReference type="SAM" id="MobiDB-lite"/>
    </source>
</evidence>
<dbReference type="SUPFAM" id="SSF50800">
    <property type="entry name" value="PK beta-barrel domain-like"/>
    <property type="match status" value="1"/>
</dbReference>
<proteinExistence type="predicted"/>
<feature type="domain" description="MOSC" evidence="2">
    <location>
        <begin position="71"/>
        <end position="194"/>
    </location>
</feature>
<evidence type="ECO:0000259" key="2">
    <source>
        <dbReference type="PROSITE" id="PS51340"/>
    </source>
</evidence>
<sequence>MAQLNRGPASAGVPRDDDDPYAATPVAAPHRADAPIQSIQPDRLGAVIGSVLGLMLRGRAPPAGRTANGAGEIPAAPLAQAVAGHGLDGDRHADPLSPRQVLLAGAPAYRRHGLAAHTLRENVLLDVDTATLPSGTLLRLGDEVIVALTFHCEACGYLDARHPGIARVIGQDRGVLARVLHGGTLRPGDPVVRLPETLPRGPTTGARAWRISWPRCRKGWWWNTGSWPGWLACRWSIAGRFRRWRASWGWRSGLCRNTCARSCRGGWESRSLAPARRHPRRTAWPACRPSTSATGA</sequence>
<dbReference type="Pfam" id="PF03473">
    <property type="entry name" value="MOSC"/>
    <property type="match status" value="1"/>
</dbReference>